<protein>
    <recommendedName>
        <fullName evidence="2">Peptidyl-prolyl cis-trans isomerase CYP38-like PsbQ-like domain-containing protein</fullName>
    </recommendedName>
</protein>
<dbReference type="InterPro" id="IPR044259">
    <property type="entry name" value="CYP37-like"/>
</dbReference>
<dbReference type="PANTHER" id="PTHR47318:SF1">
    <property type="entry name" value="PEPTIDYL-PROLYL CIS-TRANS ISOMERASE CYP37, CHLOROPLASTIC"/>
    <property type="match status" value="1"/>
</dbReference>
<gene>
    <name evidence="3" type="ORF">EZV62_008379</name>
</gene>
<dbReference type="InterPro" id="IPR048563">
    <property type="entry name" value="CYP38_PsbQ-like"/>
</dbReference>
<name>A0A5C7IDH2_9ROSI</name>
<dbReference type="Pfam" id="PF21329">
    <property type="entry name" value="CYP38_PsbQ-like"/>
    <property type="match status" value="1"/>
</dbReference>
<dbReference type="AlphaFoldDB" id="A0A5C7IDH2"/>
<evidence type="ECO:0000256" key="1">
    <source>
        <dbReference type="ARBA" id="ARBA00023078"/>
    </source>
</evidence>
<dbReference type="PANTHER" id="PTHR47318">
    <property type="entry name" value="PEPTIDYL-PROLYL CIS-TRANS ISOMERASE CYP37, CHLOROPLASTIC"/>
    <property type="match status" value="1"/>
</dbReference>
<evidence type="ECO:0000313" key="3">
    <source>
        <dbReference type="EMBL" id="TXG67104.1"/>
    </source>
</evidence>
<reference evidence="4" key="1">
    <citation type="journal article" date="2019" name="Gigascience">
        <title>De novo genome assembly of the endangered Acer yangbiense, a plant species with extremely small populations endemic to Yunnan Province, China.</title>
        <authorList>
            <person name="Yang J."/>
            <person name="Wariss H.M."/>
            <person name="Tao L."/>
            <person name="Zhang R."/>
            <person name="Yun Q."/>
            <person name="Hollingsworth P."/>
            <person name="Dao Z."/>
            <person name="Luo G."/>
            <person name="Guo H."/>
            <person name="Ma Y."/>
            <person name="Sun W."/>
        </authorList>
    </citation>
    <scope>NUCLEOTIDE SEQUENCE [LARGE SCALE GENOMIC DNA]</scope>
    <source>
        <strain evidence="4">cv. Malutang</strain>
    </source>
</reference>
<keyword evidence="4" id="KW-1185">Reference proteome</keyword>
<keyword evidence="1" id="KW-0793">Thylakoid</keyword>
<accession>A0A5C7IDH2</accession>
<evidence type="ECO:0000259" key="2">
    <source>
        <dbReference type="Pfam" id="PF21329"/>
    </source>
</evidence>
<dbReference type="Gene3D" id="1.20.120.290">
    <property type="entry name" value="Oxygen-evolving enhancer protein 3 (PsbQ), four-helix up-down bundle"/>
    <property type="match status" value="1"/>
</dbReference>
<organism evidence="3 4">
    <name type="scientific">Acer yangbiense</name>
    <dbReference type="NCBI Taxonomy" id="1000413"/>
    <lineage>
        <taxon>Eukaryota</taxon>
        <taxon>Viridiplantae</taxon>
        <taxon>Streptophyta</taxon>
        <taxon>Embryophyta</taxon>
        <taxon>Tracheophyta</taxon>
        <taxon>Spermatophyta</taxon>
        <taxon>Magnoliopsida</taxon>
        <taxon>eudicotyledons</taxon>
        <taxon>Gunneridae</taxon>
        <taxon>Pentapetalae</taxon>
        <taxon>rosids</taxon>
        <taxon>malvids</taxon>
        <taxon>Sapindales</taxon>
        <taxon>Sapindaceae</taxon>
        <taxon>Hippocastanoideae</taxon>
        <taxon>Acereae</taxon>
        <taxon>Acer</taxon>
    </lineage>
</organism>
<dbReference type="EMBL" id="VAHF01000003">
    <property type="protein sequence ID" value="TXG67104.1"/>
    <property type="molecule type" value="Genomic_DNA"/>
</dbReference>
<dbReference type="OrthoDB" id="1735926at2759"/>
<sequence length="74" mass="8175">MKAIEASLENISFLLRIPQRKPYGTMEGNVKKVLKIAMDEKDSIMGSIPADLKEKGSTLYASLIDGKVSEFISK</sequence>
<evidence type="ECO:0000313" key="4">
    <source>
        <dbReference type="Proteomes" id="UP000323000"/>
    </source>
</evidence>
<proteinExistence type="predicted"/>
<dbReference type="InterPro" id="IPR023222">
    <property type="entry name" value="PsbQ-like_dom_sf"/>
</dbReference>
<feature type="domain" description="Peptidyl-prolyl cis-trans isomerase CYP38-like PsbQ-like" evidence="2">
    <location>
        <begin position="2"/>
        <end position="64"/>
    </location>
</feature>
<comment type="caution">
    <text evidence="3">The sequence shown here is derived from an EMBL/GenBank/DDBJ whole genome shotgun (WGS) entry which is preliminary data.</text>
</comment>
<dbReference type="Proteomes" id="UP000323000">
    <property type="component" value="Chromosome 3"/>
</dbReference>